<dbReference type="EMBL" id="CACRTB010000007">
    <property type="protein sequence ID" value="VYS96538.1"/>
    <property type="molecule type" value="Genomic_DNA"/>
</dbReference>
<comment type="subunit">
    <text evidence="2">Monomer.</text>
</comment>
<keyword evidence="5 10" id="KW-0326">Glycosidase</keyword>
<dbReference type="Gene3D" id="3.20.20.70">
    <property type="entry name" value="Aldolase class I"/>
    <property type="match status" value="1"/>
</dbReference>
<feature type="domain" description="Glycosyl-hydrolase 97 N-terminal" evidence="8">
    <location>
        <begin position="30"/>
        <end position="285"/>
    </location>
</feature>
<dbReference type="GO" id="GO:0004557">
    <property type="term" value="F:alpha-galactosidase activity"/>
    <property type="evidence" value="ECO:0007669"/>
    <property type="project" value="UniProtKB-EC"/>
</dbReference>
<dbReference type="EC" id="3.2.1.22" evidence="10"/>
<dbReference type="PANTHER" id="PTHR35803">
    <property type="entry name" value="GLUCAN 1,4-ALPHA-GLUCOSIDASE SUSB-RELATED"/>
    <property type="match status" value="1"/>
</dbReference>
<dbReference type="InterPro" id="IPR013780">
    <property type="entry name" value="Glyco_hydro_b"/>
</dbReference>
<dbReference type="Pfam" id="PF14509">
    <property type="entry name" value="GH97_C"/>
    <property type="match status" value="1"/>
</dbReference>
<dbReference type="PANTHER" id="PTHR35803:SF2">
    <property type="entry name" value="RETAINING ALPHA-GALACTOSIDASE"/>
    <property type="match status" value="1"/>
</dbReference>
<sequence>MRRKKIYLRTSALLVLIMLSTGTFAKDYILHSPDHRVSVTIGISDSIGFNVIMDGKSIVKQAKIAFLTDMSADKRLKVRKVSRSSVNTVLHPVVSQKASMIADIYNQLRIDFSDRISLEWRAYDNGVSWRWLSNIKGEYKVTDEVAEFMFNKKDVVWYPGEKSFYSGNEPKFTKCTLENLGAKKLACLPVLFDINGVKVLITEANLLDYAGMWLESSIGGKLRAVFPHYPKEKEIKGDRDEYVHSRENFIAWYSSPTEFPWRVIALAREDKDLLNNTLVYQLATPAKDDFAWVKPGKALWDWWNNCNIYKVDFKAGMNTETYKYLIDFAASNGLEYVVLDEGWYDLSDIMKLSRDIDMDELSAYGRSKNVGLVLWCTWVRLDEKLDEALKQFSKWGIKAIKVDFMSRDDQEMVGFYTRVSREAAKYKLLVDFHGCYKPTGLYRTYPNVVTFEGVYGQEQCKGDRDKAINPDHNLILPFNRMVAGPMDYTPGAMENAHKQEWYPNWNEPMSIGTRCHQLAMYVVYESPLQMLSDSPTKYLAEPECMEFLRTVPTVWKQTIPLDCKVGEYVSIARQAFDGQWYIGCMTNSDSRELSIKLDFLPEGEYQIKIWKDGINATRNAKDFSIETIQVNKNTVLPVQMVSGGGYAAMIRKH</sequence>
<dbReference type="InterPro" id="IPR019563">
    <property type="entry name" value="GH97_catalytic"/>
</dbReference>
<dbReference type="Pfam" id="PF14508">
    <property type="entry name" value="GH97_N"/>
    <property type="match status" value="1"/>
</dbReference>
<reference evidence="10" key="1">
    <citation type="submission" date="2019-11" db="EMBL/GenBank/DDBJ databases">
        <authorList>
            <person name="Feng L."/>
        </authorList>
    </citation>
    <scope>NUCLEOTIDE SEQUENCE</scope>
    <source>
        <strain evidence="10">BcaccaeLFYP20</strain>
    </source>
</reference>
<dbReference type="SUPFAM" id="SSF51445">
    <property type="entry name" value="(Trans)glycosidases"/>
    <property type="match status" value="1"/>
</dbReference>
<keyword evidence="3 10" id="KW-0378">Hydrolase</keyword>
<gene>
    <name evidence="10" type="ORF">BCLFYP20_01754</name>
</gene>
<organism evidence="10">
    <name type="scientific">Bacteroides caccae</name>
    <dbReference type="NCBI Taxonomy" id="47678"/>
    <lineage>
        <taxon>Bacteria</taxon>
        <taxon>Pseudomonadati</taxon>
        <taxon>Bacteroidota</taxon>
        <taxon>Bacteroidia</taxon>
        <taxon>Bacteroidales</taxon>
        <taxon>Bacteroidaceae</taxon>
        <taxon>Bacteroides</taxon>
    </lineage>
</organism>
<evidence type="ECO:0000259" key="7">
    <source>
        <dbReference type="Pfam" id="PF10566"/>
    </source>
</evidence>
<protein>
    <submittedName>
        <fullName evidence="10">Retaining alpha-galactosidase</fullName>
        <ecNumber evidence="10">3.2.1.22</ecNumber>
    </submittedName>
</protein>
<dbReference type="InterPro" id="IPR013785">
    <property type="entry name" value="Aldolase_TIM"/>
</dbReference>
<dbReference type="InterPro" id="IPR014718">
    <property type="entry name" value="GH-type_carb-bd"/>
</dbReference>
<dbReference type="InterPro" id="IPR052720">
    <property type="entry name" value="Glycosyl_hydrolase_97"/>
</dbReference>
<name>A0A6N2SVH0_9BACE</name>
<dbReference type="AlphaFoldDB" id="A0A6N2SVH0"/>
<dbReference type="Pfam" id="PF10566">
    <property type="entry name" value="Glyco_hydro_97"/>
    <property type="match status" value="1"/>
</dbReference>
<evidence type="ECO:0000313" key="10">
    <source>
        <dbReference type="EMBL" id="VYS96538.1"/>
    </source>
</evidence>
<feature type="domain" description="Glycosyl-hydrolase 97 catalytic" evidence="7">
    <location>
        <begin position="302"/>
        <end position="454"/>
    </location>
</feature>
<dbReference type="InterPro" id="IPR029483">
    <property type="entry name" value="GH97_C"/>
</dbReference>
<dbReference type="Gene3D" id="2.60.40.1180">
    <property type="entry name" value="Golgi alpha-mannosidase II"/>
    <property type="match status" value="1"/>
</dbReference>
<keyword evidence="6" id="KW-0732">Signal</keyword>
<evidence type="ECO:0000259" key="9">
    <source>
        <dbReference type="Pfam" id="PF14509"/>
    </source>
</evidence>
<evidence type="ECO:0000256" key="2">
    <source>
        <dbReference type="ARBA" id="ARBA00011245"/>
    </source>
</evidence>
<evidence type="ECO:0000256" key="6">
    <source>
        <dbReference type="SAM" id="SignalP"/>
    </source>
</evidence>
<dbReference type="GO" id="GO:0030246">
    <property type="term" value="F:carbohydrate binding"/>
    <property type="evidence" value="ECO:0007669"/>
    <property type="project" value="InterPro"/>
</dbReference>
<dbReference type="Gene3D" id="2.70.98.10">
    <property type="match status" value="1"/>
</dbReference>
<feature type="domain" description="Glycosyl-hydrolase 97 C-terminal oligomerisation" evidence="9">
    <location>
        <begin position="554"/>
        <end position="650"/>
    </location>
</feature>
<dbReference type="GeneID" id="75112411"/>
<evidence type="ECO:0000259" key="8">
    <source>
        <dbReference type="Pfam" id="PF14508"/>
    </source>
</evidence>
<dbReference type="RefSeq" id="WP_005682385.1">
    <property type="nucleotide sequence ID" value="NZ_CABMOQ010000018.1"/>
</dbReference>
<evidence type="ECO:0000256" key="3">
    <source>
        <dbReference type="ARBA" id="ARBA00022801"/>
    </source>
</evidence>
<evidence type="ECO:0000256" key="4">
    <source>
        <dbReference type="ARBA" id="ARBA00022837"/>
    </source>
</evidence>
<evidence type="ECO:0000256" key="1">
    <source>
        <dbReference type="ARBA" id="ARBA00001913"/>
    </source>
</evidence>
<feature type="chain" id="PRO_5026814851" evidence="6">
    <location>
        <begin position="26"/>
        <end position="653"/>
    </location>
</feature>
<feature type="signal peptide" evidence="6">
    <location>
        <begin position="1"/>
        <end position="25"/>
    </location>
</feature>
<dbReference type="InterPro" id="IPR017853">
    <property type="entry name" value="GH"/>
</dbReference>
<comment type="cofactor">
    <cofactor evidence="1">
        <name>Ca(2+)</name>
        <dbReference type="ChEBI" id="CHEBI:29108"/>
    </cofactor>
</comment>
<dbReference type="InterPro" id="IPR029486">
    <property type="entry name" value="GH97_N"/>
</dbReference>
<accession>A0A6N2SVH0</accession>
<proteinExistence type="predicted"/>
<keyword evidence="4" id="KW-0106">Calcium</keyword>
<evidence type="ECO:0000256" key="5">
    <source>
        <dbReference type="ARBA" id="ARBA00023295"/>
    </source>
</evidence>